<dbReference type="Gene3D" id="3.10.20.280">
    <property type="entry name" value="RnfH-like"/>
    <property type="match status" value="1"/>
</dbReference>
<organism evidence="3 4">
    <name type="scientific">Frischella japonica</name>
    <dbReference type="NCBI Taxonomy" id="2741544"/>
    <lineage>
        <taxon>Bacteria</taxon>
        <taxon>Pseudomonadati</taxon>
        <taxon>Pseudomonadota</taxon>
        <taxon>Gammaproteobacteria</taxon>
        <taxon>Orbales</taxon>
        <taxon>Orbaceae</taxon>
        <taxon>Frischella</taxon>
    </lineage>
</organism>
<accession>A0ABR7QW83</accession>
<dbReference type="InterPro" id="IPR037021">
    <property type="entry name" value="RnfH_sf"/>
</dbReference>
<reference evidence="3 4" key="1">
    <citation type="submission" date="2020-06" db="EMBL/GenBank/DDBJ databases">
        <title>Frischella cerana isolated from Apis cerana gut homogenate.</title>
        <authorList>
            <person name="Wolter L.A."/>
            <person name="Suenami S."/>
            <person name="Miyazaki R."/>
        </authorList>
    </citation>
    <scope>NUCLEOTIDE SEQUENCE [LARGE SCALE GENOMIC DNA]</scope>
    <source>
        <strain evidence="3 4">Ac13</strain>
    </source>
</reference>
<dbReference type="Pfam" id="PF03658">
    <property type="entry name" value="Ub-RnfH"/>
    <property type="match status" value="1"/>
</dbReference>
<protein>
    <recommendedName>
        <fullName evidence="2">UPF0125 protein FcAc13_03985</fullName>
    </recommendedName>
</protein>
<dbReference type="InterPro" id="IPR005346">
    <property type="entry name" value="RnfH"/>
</dbReference>
<keyword evidence="4" id="KW-1185">Reference proteome</keyword>
<dbReference type="NCBIfam" id="NF002490">
    <property type="entry name" value="PRK01777.1"/>
    <property type="match status" value="1"/>
</dbReference>
<dbReference type="RefSeq" id="WP_187754916.1">
    <property type="nucleotide sequence ID" value="NZ_JABURY010000008.1"/>
</dbReference>
<proteinExistence type="inferred from homology"/>
<comment type="caution">
    <text evidence="3">The sequence shown here is derived from an EMBL/GenBank/DDBJ whole genome shotgun (WGS) entry which is preliminary data.</text>
</comment>
<dbReference type="InterPro" id="IPR016155">
    <property type="entry name" value="Mopterin_synth/thiamin_S_b"/>
</dbReference>
<dbReference type="Proteomes" id="UP000651208">
    <property type="component" value="Unassembled WGS sequence"/>
</dbReference>
<gene>
    <name evidence="3" type="ORF">FcAc13_03985</name>
</gene>
<dbReference type="SUPFAM" id="SSF54285">
    <property type="entry name" value="MoaD/ThiS"/>
    <property type="match status" value="1"/>
</dbReference>
<evidence type="ECO:0000313" key="4">
    <source>
        <dbReference type="Proteomes" id="UP000651208"/>
    </source>
</evidence>
<evidence type="ECO:0000313" key="3">
    <source>
        <dbReference type="EMBL" id="MBC9130466.1"/>
    </source>
</evidence>
<dbReference type="PANTHER" id="PTHR37483">
    <property type="entry name" value="UPF0125 PROTEIN RATB"/>
    <property type="match status" value="1"/>
</dbReference>
<dbReference type="PANTHER" id="PTHR37483:SF1">
    <property type="entry name" value="UPF0125 PROTEIN RATB"/>
    <property type="match status" value="1"/>
</dbReference>
<dbReference type="HAMAP" id="MF_00460">
    <property type="entry name" value="UPF0125_RnfH"/>
    <property type="match status" value="1"/>
</dbReference>
<name>A0ABR7QW83_9GAMM</name>
<evidence type="ECO:0000256" key="2">
    <source>
        <dbReference type="HAMAP-Rule" id="MF_00460"/>
    </source>
</evidence>
<sequence length="92" mass="10510">MMINIQLIYALPECPTIIDCQMTKGANVLQAITESNILETCHITLENHKIGIYGNLVDLNYILNDGDRIEIYRPLINDPKEIRRKRANASKI</sequence>
<comment type="similarity">
    <text evidence="1 2">Belongs to the UPF0125 (RnfH) family.</text>
</comment>
<dbReference type="EMBL" id="JABURY010000008">
    <property type="protein sequence ID" value="MBC9130466.1"/>
    <property type="molecule type" value="Genomic_DNA"/>
</dbReference>
<evidence type="ECO:0000256" key="1">
    <source>
        <dbReference type="ARBA" id="ARBA00010645"/>
    </source>
</evidence>